<organism evidence="1 2">
    <name type="scientific">Oedothorax gibbosus</name>
    <dbReference type="NCBI Taxonomy" id="931172"/>
    <lineage>
        <taxon>Eukaryota</taxon>
        <taxon>Metazoa</taxon>
        <taxon>Ecdysozoa</taxon>
        <taxon>Arthropoda</taxon>
        <taxon>Chelicerata</taxon>
        <taxon>Arachnida</taxon>
        <taxon>Araneae</taxon>
        <taxon>Araneomorphae</taxon>
        <taxon>Entelegynae</taxon>
        <taxon>Araneoidea</taxon>
        <taxon>Linyphiidae</taxon>
        <taxon>Erigoninae</taxon>
        <taxon>Oedothorax</taxon>
    </lineage>
</organism>
<evidence type="ECO:0000313" key="2">
    <source>
        <dbReference type="Proteomes" id="UP000827092"/>
    </source>
</evidence>
<keyword evidence="2" id="KW-1185">Reference proteome</keyword>
<accession>A0AAV6VL34</accession>
<protein>
    <submittedName>
        <fullName evidence="1">Uncharacterized protein</fullName>
    </submittedName>
</protein>
<gene>
    <name evidence="1" type="ORF">JTE90_027609</name>
</gene>
<reference evidence="1 2" key="1">
    <citation type="journal article" date="2022" name="Nat. Ecol. Evol.">
        <title>A masculinizing supergene underlies an exaggerated male reproductive morph in a spider.</title>
        <authorList>
            <person name="Hendrickx F."/>
            <person name="De Corte Z."/>
            <person name="Sonet G."/>
            <person name="Van Belleghem S.M."/>
            <person name="Kostlbacher S."/>
            <person name="Vangestel C."/>
        </authorList>
    </citation>
    <scope>NUCLEOTIDE SEQUENCE [LARGE SCALE GENOMIC DNA]</scope>
    <source>
        <strain evidence="1">W744_W776</strain>
    </source>
</reference>
<name>A0AAV6VL34_9ARAC</name>
<comment type="caution">
    <text evidence="1">The sequence shown here is derived from an EMBL/GenBank/DDBJ whole genome shotgun (WGS) entry which is preliminary data.</text>
</comment>
<sequence>MSSHDRKSASLFKKLLKQNMMTSDSFIKASEAQIIQFNKFLIQEAELQTAALYKRKEMLDEVMSLLHEDSLNQRQVKRVIILLHRLNMKVTANSTIEGLHPNAVKQHTSGKIKKVDTEKPQDFKSWTLLKKAEEKRLESLKHDWKELNNWLMEISGPTSKVNESRGSHSKKSEKKHLPNFTLINTNHNLEIIQLRL</sequence>
<dbReference type="AlphaFoldDB" id="A0AAV6VL34"/>
<proteinExistence type="predicted"/>
<dbReference type="EMBL" id="JAFNEN010000063">
    <property type="protein sequence ID" value="KAG8196903.1"/>
    <property type="molecule type" value="Genomic_DNA"/>
</dbReference>
<evidence type="ECO:0000313" key="1">
    <source>
        <dbReference type="EMBL" id="KAG8196903.1"/>
    </source>
</evidence>
<dbReference type="Proteomes" id="UP000827092">
    <property type="component" value="Unassembled WGS sequence"/>
</dbReference>